<protein>
    <recommendedName>
        <fullName evidence="7">Large ribosomal subunit protein bL32m</fullName>
    </recommendedName>
</protein>
<dbReference type="InterPro" id="IPR011332">
    <property type="entry name" value="Ribosomal_zn-bd"/>
</dbReference>
<dbReference type="NCBIfam" id="TIGR01031">
    <property type="entry name" value="rpmF_bact"/>
    <property type="match status" value="1"/>
</dbReference>
<evidence type="ECO:0000256" key="4">
    <source>
        <dbReference type="ARBA" id="ARBA00022980"/>
    </source>
</evidence>
<comment type="similarity">
    <text evidence="2">Belongs to the bacterial ribosomal protein bL32 family.</text>
</comment>
<dbReference type="OrthoDB" id="2014905at2759"/>
<dbReference type="GO" id="GO:0003735">
    <property type="term" value="F:structural constituent of ribosome"/>
    <property type="evidence" value="ECO:0007669"/>
    <property type="project" value="InterPro"/>
</dbReference>
<accession>A0A0A1SPL2</accession>
<reference evidence="8 9" key="1">
    <citation type="journal article" date="2015" name="Genome Announc.">
        <title>Draft Genome Sequence and Gene Annotation of the Entomopathogenic Fungus Verticillium hemipterigenum.</title>
        <authorList>
            <person name="Horn F."/>
            <person name="Habel A."/>
            <person name="Scharf D.H."/>
            <person name="Dworschak J."/>
            <person name="Brakhage A.A."/>
            <person name="Guthke R."/>
            <person name="Hertweck C."/>
            <person name="Linde J."/>
        </authorList>
    </citation>
    <scope>NUCLEOTIDE SEQUENCE [LARGE SCALE GENOMIC DNA]</scope>
</reference>
<keyword evidence="9" id="KW-1185">Reference proteome</keyword>
<dbReference type="GO" id="GO:0006412">
    <property type="term" value="P:translation"/>
    <property type="evidence" value="ECO:0007669"/>
    <property type="project" value="InterPro"/>
</dbReference>
<evidence type="ECO:0000256" key="7">
    <source>
        <dbReference type="ARBA" id="ARBA00039935"/>
    </source>
</evidence>
<sequence length="127" mass="13991">MAAISISAFPRLGSTLFSSASQWTAHTGRTAARFIPLLAVALPGISWKLPTLDDIWESVLRAVPKNKVSHSRKRHRQMAGKALKDVTSLNKCPGCGGEKRSHRLCPHCLEDFKDVWRQEKRAGGESA</sequence>
<organism evidence="8 9">
    <name type="scientific">[Torrubiella] hemipterigena</name>
    <dbReference type="NCBI Taxonomy" id="1531966"/>
    <lineage>
        <taxon>Eukaryota</taxon>
        <taxon>Fungi</taxon>
        <taxon>Dikarya</taxon>
        <taxon>Ascomycota</taxon>
        <taxon>Pezizomycotina</taxon>
        <taxon>Sordariomycetes</taxon>
        <taxon>Hypocreomycetidae</taxon>
        <taxon>Hypocreales</taxon>
        <taxon>Clavicipitaceae</taxon>
        <taxon>Clavicipitaceae incertae sedis</taxon>
        <taxon>'Torrubiella' clade</taxon>
    </lineage>
</organism>
<dbReference type="EMBL" id="CDHN01000001">
    <property type="protein sequence ID" value="CEJ79946.1"/>
    <property type="molecule type" value="Genomic_DNA"/>
</dbReference>
<evidence type="ECO:0000256" key="1">
    <source>
        <dbReference type="ARBA" id="ARBA00004173"/>
    </source>
</evidence>
<name>A0A0A1SPL2_9HYPO</name>
<dbReference type="STRING" id="1531966.A0A0A1SPL2"/>
<gene>
    <name evidence="8" type="ORF">VHEMI00157</name>
</gene>
<dbReference type="PANTHER" id="PTHR21026">
    <property type="entry name" value="39S RIBOSOMAL PROTEIN L32, MITOCHONDRIAL"/>
    <property type="match status" value="1"/>
</dbReference>
<evidence type="ECO:0000313" key="8">
    <source>
        <dbReference type="EMBL" id="CEJ79946.1"/>
    </source>
</evidence>
<comment type="subcellular location">
    <subcellularLocation>
        <location evidence="1">Mitochondrion</location>
    </subcellularLocation>
</comment>
<evidence type="ECO:0000256" key="3">
    <source>
        <dbReference type="ARBA" id="ARBA00022946"/>
    </source>
</evidence>
<dbReference type="InterPro" id="IPR002677">
    <property type="entry name" value="Ribosomal_bL32"/>
</dbReference>
<evidence type="ECO:0000313" key="9">
    <source>
        <dbReference type="Proteomes" id="UP000039046"/>
    </source>
</evidence>
<dbReference type="HOGENOM" id="CLU_129084_0_2_1"/>
<proteinExistence type="inferred from homology"/>
<keyword evidence="5" id="KW-0496">Mitochondrion</keyword>
<dbReference type="Pfam" id="PF01783">
    <property type="entry name" value="Ribosomal_L32p"/>
    <property type="match status" value="1"/>
</dbReference>
<dbReference type="SUPFAM" id="SSF57829">
    <property type="entry name" value="Zn-binding ribosomal proteins"/>
    <property type="match status" value="1"/>
</dbReference>
<dbReference type="Proteomes" id="UP000039046">
    <property type="component" value="Unassembled WGS sequence"/>
</dbReference>
<dbReference type="GO" id="GO:0005762">
    <property type="term" value="C:mitochondrial large ribosomal subunit"/>
    <property type="evidence" value="ECO:0007669"/>
    <property type="project" value="TreeGrafter"/>
</dbReference>
<keyword evidence="6" id="KW-0687">Ribonucleoprotein</keyword>
<evidence type="ECO:0000256" key="6">
    <source>
        <dbReference type="ARBA" id="ARBA00023274"/>
    </source>
</evidence>
<dbReference type="PANTHER" id="PTHR21026:SF2">
    <property type="entry name" value="LARGE RIBOSOMAL SUBUNIT PROTEIN BL32M"/>
    <property type="match status" value="1"/>
</dbReference>
<keyword evidence="4" id="KW-0689">Ribosomal protein</keyword>
<dbReference type="InterPro" id="IPR051991">
    <property type="entry name" value="Mitoribosomal_protein_bL32"/>
</dbReference>
<evidence type="ECO:0000256" key="5">
    <source>
        <dbReference type="ARBA" id="ARBA00023128"/>
    </source>
</evidence>
<dbReference type="AlphaFoldDB" id="A0A0A1SPL2"/>
<evidence type="ECO:0000256" key="2">
    <source>
        <dbReference type="ARBA" id="ARBA00008560"/>
    </source>
</evidence>
<keyword evidence="3" id="KW-0809">Transit peptide</keyword>